<protein>
    <submittedName>
        <fullName evidence="1">Uncharacterized protein</fullName>
    </submittedName>
</protein>
<organism evidence="1 2">
    <name type="scientific">Chryseosolibacter indicus</name>
    <dbReference type="NCBI Taxonomy" id="2782351"/>
    <lineage>
        <taxon>Bacteria</taxon>
        <taxon>Pseudomonadati</taxon>
        <taxon>Bacteroidota</taxon>
        <taxon>Cytophagia</taxon>
        <taxon>Cytophagales</taxon>
        <taxon>Chryseotaleaceae</taxon>
        <taxon>Chryseosolibacter</taxon>
    </lineage>
</organism>
<accession>A0ABS5VW22</accession>
<proteinExistence type="predicted"/>
<reference evidence="1 2" key="1">
    <citation type="submission" date="2021-05" db="EMBL/GenBank/DDBJ databases">
        <title>A Polyphasic approach of four new species of the genus Ohtaekwangia: Ohtaekwangia histidinii sp. nov., Ohtaekwangia cretensis sp. nov., Ohtaekwangia indiensis sp. nov., Ohtaekwangia reichenbachii sp. nov. from diverse environment.</title>
        <authorList>
            <person name="Octaviana S."/>
        </authorList>
    </citation>
    <scope>NUCLEOTIDE SEQUENCE [LARGE SCALE GENOMIC DNA]</scope>
    <source>
        <strain evidence="1 2">PWU20</strain>
    </source>
</reference>
<keyword evidence="2" id="KW-1185">Reference proteome</keyword>
<name>A0ABS5VW22_9BACT</name>
<comment type="caution">
    <text evidence="1">The sequence shown here is derived from an EMBL/GenBank/DDBJ whole genome shotgun (WGS) entry which is preliminary data.</text>
</comment>
<dbReference type="Proteomes" id="UP000772618">
    <property type="component" value="Unassembled WGS sequence"/>
</dbReference>
<gene>
    <name evidence="1" type="ORF">KK060_19730</name>
</gene>
<dbReference type="EMBL" id="JAHESD010000058">
    <property type="protein sequence ID" value="MBT1705531.1"/>
    <property type="molecule type" value="Genomic_DNA"/>
</dbReference>
<evidence type="ECO:0000313" key="2">
    <source>
        <dbReference type="Proteomes" id="UP000772618"/>
    </source>
</evidence>
<evidence type="ECO:0000313" key="1">
    <source>
        <dbReference type="EMBL" id="MBT1705531.1"/>
    </source>
</evidence>
<dbReference type="RefSeq" id="WP_254155476.1">
    <property type="nucleotide sequence ID" value="NZ_JAHESD010000058.1"/>
</dbReference>
<sequence length="89" mass="10878">MRTSLNEIRTIERYLQEKMTDEEKLSFEIELSENKVLQLHLGLQKKVYRLIDLYHRRFLKREVAHIHHIIFSDPAKVKFQESVRKIFKP</sequence>